<gene>
    <name evidence="4" type="ORF">A7M90_12495</name>
    <name evidence="3" type="ORF">FPK87_10115</name>
    <name evidence="2" type="ORF">MKP18_002209</name>
</gene>
<dbReference type="RefSeq" id="WP_000235275.1">
    <property type="nucleotide sequence ID" value="NZ_AP031577.1"/>
</dbReference>
<comment type="caution">
    <text evidence="4">The sequence shown here is derived from an EMBL/GenBank/DDBJ whole genome shotgun (WGS) entry which is preliminary data.</text>
</comment>
<evidence type="ECO:0000313" key="2">
    <source>
        <dbReference type="EMBL" id="EKU3568803.1"/>
    </source>
</evidence>
<dbReference type="EMBL" id="LYKI01000003">
    <property type="protein sequence ID" value="OIG74950.1"/>
    <property type="molecule type" value="Genomic_DNA"/>
</dbReference>
<reference evidence="3" key="2">
    <citation type="submission" date="2019-07" db="EMBL/GenBank/DDBJ databases">
        <title>Biological characteristics of mucoid Acinetobacter baumannii from a general hospital in China.</title>
        <authorList>
            <person name="Hua X."/>
            <person name="Yu Y."/>
        </authorList>
    </citation>
    <scope>NUCLEOTIDE SEQUENCE [LARGE SCALE GENOMIC DNA]</scope>
    <source>
        <strain evidence="3">N41</strain>
    </source>
</reference>
<dbReference type="InterPro" id="IPR008727">
    <property type="entry name" value="PAAR_motif"/>
</dbReference>
<reference evidence="2" key="3">
    <citation type="submission" date="2023-06" db="EMBL/GenBank/DDBJ databases">
        <authorList>
            <consortium name="Clinical and Environmental Microbiology Branch: Whole genome sequencing antimicrobial resistance pathogens in the healthcare setting"/>
        </authorList>
    </citation>
    <scope>NUCLEOTIDE SEQUENCE</scope>
    <source>
        <strain evidence="2">2021GN-00227</strain>
    </source>
</reference>
<dbReference type="Pfam" id="PF05488">
    <property type="entry name" value="PAAR_motif"/>
    <property type="match status" value="1"/>
</dbReference>
<evidence type="ECO:0000313" key="4">
    <source>
        <dbReference type="EMBL" id="OIG74950.1"/>
    </source>
</evidence>
<organism evidence="4 5">
    <name type="scientific">Acinetobacter baumannii</name>
    <dbReference type="NCBI Taxonomy" id="470"/>
    <lineage>
        <taxon>Bacteria</taxon>
        <taxon>Pseudomonadati</taxon>
        <taxon>Pseudomonadota</taxon>
        <taxon>Gammaproteobacteria</taxon>
        <taxon>Moraxellales</taxon>
        <taxon>Moraxellaceae</taxon>
        <taxon>Acinetobacter</taxon>
        <taxon>Acinetobacter calcoaceticus/baumannii complex</taxon>
    </lineage>
</organism>
<dbReference type="AlphaFoldDB" id="A0A0D8ENQ2"/>
<dbReference type="EMBL" id="VMBB01000013">
    <property type="protein sequence ID" value="MDR8260819.1"/>
    <property type="molecule type" value="Genomic_DNA"/>
</dbReference>
<protein>
    <submittedName>
        <fullName evidence="2">PAAR domain-containing protein</fullName>
    </submittedName>
</protein>
<dbReference type="Gene3D" id="2.60.200.60">
    <property type="match status" value="1"/>
</dbReference>
<dbReference type="EMBL" id="ABFEVW020000013">
    <property type="protein sequence ID" value="EKU3568803.1"/>
    <property type="molecule type" value="Genomic_DNA"/>
</dbReference>
<dbReference type="CDD" id="cd14744">
    <property type="entry name" value="PAAR_CT_2"/>
    <property type="match status" value="1"/>
</dbReference>
<evidence type="ECO:0000313" key="3">
    <source>
        <dbReference type="EMBL" id="MDR8260819.1"/>
    </source>
</evidence>
<feature type="compositionally biased region" description="Low complexity" evidence="1">
    <location>
        <begin position="93"/>
        <end position="103"/>
    </location>
</feature>
<name>A0A0D8ENQ2_ACIBA</name>
<dbReference type="EMBL" id="ABFEVW030000013">
    <property type="protein sequence ID" value="EMN1071900.1"/>
    <property type="molecule type" value="Genomic_DNA"/>
</dbReference>
<reference evidence="4 5" key="1">
    <citation type="submission" date="2016-05" db="EMBL/GenBank/DDBJ databases">
        <title>The evolution of Acinetobacter baumannii in vivo.</title>
        <authorList>
            <person name="Hua X."/>
            <person name="Yu Y."/>
        </authorList>
    </citation>
    <scope>NUCLEOTIDE SEQUENCE [LARGE SCALE GENOMIC DNA]</scope>
    <source>
        <strain evidence="4 5">XH647</strain>
    </source>
</reference>
<proteinExistence type="predicted"/>
<evidence type="ECO:0000256" key="1">
    <source>
        <dbReference type="SAM" id="MobiDB-lite"/>
    </source>
</evidence>
<dbReference type="Proteomes" id="UP000179937">
    <property type="component" value="Unassembled WGS sequence"/>
</dbReference>
<accession>A0A0D8ENQ2</accession>
<dbReference type="PATRIC" id="fig|470.1292.peg.3339"/>
<evidence type="ECO:0000313" key="5">
    <source>
        <dbReference type="Proteomes" id="UP000179937"/>
    </source>
</evidence>
<feature type="region of interest" description="Disordered" evidence="1">
    <location>
        <begin position="88"/>
        <end position="111"/>
    </location>
</feature>
<sequence>MATPYITIGCPTTGGGQVISGNSLFLIDGIAVACVGDKATCPTHKIVATIVSGDPNMQIFGKAAARVNDSLSCGCKLLPKQHLVVQDNGGGSASSAANSSPAPMSQKQPTTDSFVKDEYENYYIEQNKTTMVPFKTMLMPYDQDRTNLFGVMSQIVSGACNFEVTHRVKKDQLFVTATLLPPTVRADATIIPRAVLRLFKKDKQISDTITLKVGKGYWNTANDKQPVGSCEIKLPAPDLEVIKAKLTMKYDAKFDGGVVVTSPPDVTYEFTITSAARRKA</sequence>